<dbReference type="CDD" id="cd06223">
    <property type="entry name" value="PRTases_typeI"/>
    <property type="match status" value="1"/>
</dbReference>
<evidence type="ECO:0000259" key="2">
    <source>
        <dbReference type="Pfam" id="PF00156"/>
    </source>
</evidence>
<comment type="similarity">
    <text evidence="1">Belongs to the ComF/GntX family.</text>
</comment>
<evidence type="ECO:0000313" key="3">
    <source>
        <dbReference type="EMBL" id="SLN52288.1"/>
    </source>
</evidence>
<gene>
    <name evidence="3" type="ORF">PAM7971_02635</name>
</gene>
<protein>
    <submittedName>
        <fullName evidence="3">DNA utilization protein GntX</fullName>
    </submittedName>
</protein>
<dbReference type="AlphaFoldDB" id="A0A1Y5SZ45"/>
<sequence>MCATPLIGEVEAGDLCDSCRSSPRLWGRARAAMLYDGNAKSIVLRLKHADRMDLARPVGKWLAEAARPLVEPNTIVAPVPLHWFRGLRRRYNQSILLSRRVSNLLDIDHCPDMLQRRLATRKLDGMNAKERSAVVSGAITLRARCRQKIEGRPVLLIDDVMTTGATLTECTKACLAGGASQVSVAVLARVAKRN</sequence>
<accession>A0A1Y5SZ45</accession>
<evidence type="ECO:0000256" key="1">
    <source>
        <dbReference type="ARBA" id="ARBA00008007"/>
    </source>
</evidence>
<dbReference type="Proteomes" id="UP000193307">
    <property type="component" value="Unassembled WGS sequence"/>
</dbReference>
<dbReference type="SUPFAM" id="SSF53271">
    <property type="entry name" value="PRTase-like"/>
    <property type="match status" value="1"/>
</dbReference>
<proteinExistence type="inferred from homology"/>
<feature type="domain" description="Phosphoribosyltransferase" evidence="2">
    <location>
        <begin position="127"/>
        <end position="191"/>
    </location>
</feature>
<keyword evidence="4" id="KW-1185">Reference proteome</keyword>
<dbReference type="InterPro" id="IPR000836">
    <property type="entry name" value="PRTase_dom"/>
</dbReference>
<dbReference type="InterPro" id="IPR029057">
    <property type="entry name" value="PRTase-like"/>
</dbReference>
<organism evidence="3 4">
    <name type="scientific">Pacificibacter marinus</name>
    <dbReference type="NCBI Taxonomy" id="658057"/>
    <lineage>
        <taxon>Bacteria</taxon>
        <taxon>Pseudomonadati</taxon>
        <taxon>Pseudomonadota</taxon>
        <taxon>Alphaproteobacteria</taxon>
        <taxon>Rhodobacterales</taxon>
        <taxon>Roseobacteraceae</taxon>
        <taxon>Pacificibacter</taxon>
    </lineage>
</organism>
<dbReference type="InterPro" id="IPR051910">
    <property type="entry name" value="ComF/GntX_DNA_util-trans"/>
</dbReference>
<dbReference type="Gene3D" id="3.40.50.2020">
    <property type="match status" value="1"/>
</dbReference>
<evidence type="ECO:0000313" key="4">
    <source>
        <dbReference type="Proteomes" id="UP000193307"/>
    </source>
</evidence>
<dbReference type="PANTHER" id="PTHR47505:SF1">
    <property type="entry name" value="DNA UTILIZATION PROTEIN YHGH"/>
    <property type="match status" value="1"/>
</dbReference>
<dbReference type="STRING" id="658057.SAMN04488032_11023"/>
<dbReference type="EMBL" id="FWFW01000008">
    <property type="protein sequence ID" value="SLN52288.1"/>
    <property type="molecule type" value="Genomic_DNA"/>
</dbReference>
<dbReference type="PANTHER" id="PTHR47505">
    <property type="entry name" value="DNA UTILIZATION PROTEIN YHGH"/>
    <property type="match status" value="1"/>
</dbReference>
<name>A0A1Y5SZ45_9RHOB</name>
<dbReference type="Pfam" id="PF00156">
    <property type="entry name" value="Pribosyltran"/>
    <property type="match status" value="1"/>
</dbReference>
<reference evidence="3 4" key="1">
    <citation type="submission" date="2017-03" db="EMBL/GenBank/DDBJ databases">
        <authorList>
            <person name="Afonso C.L."/>
            <person name="Miller P.J."/>
            <person name="Scott M.A."/>
            <person name="Spackman E."/>
            <person name="Goraichik I."/>
            <person name="Dimitrov K.M."/>
            <person name="Suarez D.L."/>
            <person name="Swayne D.E."/>
        </authorList>
    </citation>
    <scope>NUCLEOTIDE SEQUENCE [LARGE SCALE GENOMIC DNA]</scope>
    <source>
        <strain evidence="3 4">CECT 7971</strain>
    </source>
</reference>